<dbReference type="OrthoDB" id="3885120at2"/>
<feature type="domain" description="NB-ARC" evidence="1">
    <location>
        <begin position="82"/>
        <end position="218"/>
    </location>
</feature>
<evidence type="ECO:0000259" key="1">
    <source>
        <dbReference type="Pfam" id="PF00931"/>
    </source>
</evidence>
<reference evidence="2 4" key="1">
    <citation type="submission" date="2018-05" db="EMBL/GenBank/DDBJ databases">
        <title>Complete genome sequence of the Type Strain of Streptomyces spongiicola HNM0071, the producer of staurosporine.</title>
        <authorList>
            <person name="Zhou S."/>
            <person name="Huang X."/>
        </authorList>
    </citation>
    <scope>NUCLEOTIDE SEQUENCE [LARGE SCALE GENOMIC DNA]</scope>
    <source>
        <strain evidence="2 4">HNM0071</strain>
    </source>
</reference>
<protein>
    <submittedName>
        <fullName evidence="3">Tetratricopeptide repeat protein</fullName>
    </submittedName>
</protein>
<dbReference type="Proteomes" id="UP000265354">
    <property type="component" value="Unassembled WGS sequence"/>
</dbReference>
<dbReference type="Pfam" id="PF00931">
    <property type="entry name" value="NB-ARC"/>
    <property type="match status" value="1"/>
</dbReference>
<evidence type="ECO:0000313" key="4">
    <source>
        <dbReference type="Proteomes" id="UP000245051"/>
    </source>
</evidence>
<dbReference type="SUPFAM" id="SSF48452">
    <property type="entry name" value="TPR-like"/>
    <property type="match status" value="3"/>
</dbReference>
<proteinExistence type="predicted"/>
<keyword evidence="4" id="KW-1185">Reference proteome</keyword>
<dbReference type="PANTHER" id="PTHR46082">
    <property type="entry name" value="ATP/GTP-BINDING PROTEIN-RELATED"/>
    <property type="match status" value="1"/>
</dbReference>
<sequence length="815" mass="87898">MTSMSERPTEITARDLQGAQIGDGGHQTNTWHNTWITTVPAVQWPMQVGRPPTRPAAFQQRRAMAARISRILDDGCATVLTQVVATGGGGVGKTQLAADTFLRARDEGLQLLLWVNAMSRESIVSTFAQARIETNPGALHAQSADVLCDRFLDWLSTTRTTWLIVLDDVSDPGDLAGLWPEGPAGRVLVTTRRRDCAPAGARQVTVDVFTPEEAHDYLVHRLGTPGAQETHPQVLDEAAALAEDLGRLPVALAQAAGVVRNQGITCAQYRRSFARRSQRLEHLFPTDASADGYTHTVATTWSLAVDRADQLPPVGLARPALYVAAVLDPNGAPDSIWSAGPVRRFLAAATAPARSDVTSAEARAALRNLHRLSLLTHDPAGGSVAIRTHALVQRAVLDPLPPEIHDDAVRAAADALTADWPAIEDDPEHSRVLRHNVAALAAHEGPALWHARLHQVLFKSAGSMAELGLIDGAVANWESLTAMATRRLGPDHPDTLAARYGMAYWLGSAGRVAEALQAMSALLEDRGRLLGQEHPETLNSRHNLCDWRGAVGDAAAAATALEDLLRDRLRLLGPDHPHTLMTRHSLARWQGVAGDPEGAVREFEHLLADRTRVLGPDHPDTLASRHALACFRGAAGDCRNAVAELGALLDDKRRLLGTDHPSTLTTRHDLACWQGAGGDVPTAVAAMTALLEDRRRVLGADHPRTLTTRQDLADWTGESGDAEGAAQAFRALLDDRLRVLGGGHPDVSHTLRGLAFWLTEAGHTEEAAVALLEWRQATARNGRTVPTAGDPPGPDGWREGRAHRWLTRWSSRALQ</sequence>
<dbReference type="InterPro" id="IPR011990">
    <property type="entry name" value="TPR-like_helical_dom_sf"/>
</dbReference>
<reference evidence="3 5" key="2">
    <citation type="submission" date="2018-07" db="EMBL/GenBank/DDBJ databases">
        <title>Whole Genome Shotgun Sequence of Streptomyces spongiicola strain 531S.</title>
        <authorList>
            <person name="Dohra H."/>
            <person name="Kodani S."/>
        </authorList>
    </citation>
    <scope>NUCLEOTIDE SEQUENCE [LARGE SCALE GENOMIC DNA]</scope>
    <source>
        <strain evidence="3 5">531S</strain>
    </source>
</reference>
<gene>
    <name evidence="2" type="ORF">DDQ41_14985</name>
    <name evidence="3" type="ORF">SSP531S_57260</name>
</gene>
<accession>A0A2S1Z244</accession>
<dbReference type="Gene3D" id="1.25.40.10">
    <property type="entry name" value="Tetratricopeptide repeat domain"/>
    <property type="match status" value="2"/>
</dbReference>
<dbReference type="InterPro" id="IPR027417">
    <property type="entry name" value="P-loop_NTPase"/>
</dbReference>
<dbReference type="EMBL" id="CP029254">
    <property type="protein sequence ID" value="AWK09988.1"/>
    <property type="molecule type" value="Genomic_DNA"/>
</dbReference>
<dbReference type="Proteomes" id="UP000245051">
    <property type="component" value="Chromosome"/>
</dbReference>
<dbReference type="Gene3D" id="3.40.50.300">
    <property type="entry name" value="P-loop containing nucleotide triphosphate hydrolases"/>
    <property type="match status" value="1"/>
</dbReference>
<dbReference type="PANTHER" id="PTHR46082:SF6">
    <property type="entry name" value="AAA+ ATPASE DOMAIN-CONTAINING PROTEIN-RELATED"/>
    <property type="match status" value="1"/>
</dbReference>
<dbReference type="InterPro" id="IPR053137">
    <property type="entry name" value="NLR-like"/>
</dbReference>
<dbReference type="Pfam" id="PF13374">
    <property type="entry name" value="TPR_10"/>
    <property type="match status" value="5"/>
</dbReference>
<organism evidence="3 5">
    <name type="scientific">Streptomyces spongiicola</name>
    <dbReference type="NCBI Taxonomy" id="1690221"/>
    <lineage>
        <taxon>Bacteria</taxon>
        <taxon>Bacillati</taxon>
        <taxon>Actinomycetota</taxon>
        <taxon>Actinomycetes</taxon>
        <taxon>Kitasatosporales</taxon>
        <taxon>Streptomycetaceae</taxon>
        <taxon>Streptomyces</taxon>
    </lineage>
</organism>
<evidence type="ECO:0000313" key="2">
    <source>
        <dbReference type="EMBL" id="AWK09988.1"/>
    </source>
</evidence>
<dbReference type="SUPFAM" id="SSF52540">
    <property type="entry name" value="P-loop containing nucleoside triphosphate hydrolases"/>
    <property type="match status" value="1"/>
</dbReference>
<evidence type="ECO:0000313" key="3">
    <source>
        <dbReference type="EMBL" id="GBQ04234.1"/>
    </source>
</evidence>
<name>A0A2S1Z244_9ACTN</name>
<dbReference type="EMBL" id="BGZL01000032">
    <property type="protein sequence ID" value="GBQ04234.1"/>
    <property type="molecule type" value="Genomic_DNA"/>
</dbReference>
<dbReference type="InterPro" id="IPR002182">
    <property type="entry name" value="NB-ARC"/>
</dbReference>
<dbReference type="KEGG" id="sspo:DDQ41_14985"/>
<dbReference type="GO" id="GO:0043531">
    <property type="term" value="F:ADP binding"/>
    <property type="evidence" value="ECO:0007669"/>
    <property type="project" value="InterPro"/>
</dbReference>
<evidence type="ECO:0000313" key="5">
    <source>
        <dbReference type="Proteomes" id="UP000265354"/>
    </source>
</evidence>
<dbReference type="AlphaFoldDB" id="A0A2S1Z244"/>